<dbReference type="PANTHER" id="PTHR43228">
    <property type="entry name" value="TWO-COMPONENT RESPONSE REGULATOR"/>
    <property type="match status" value="1"/>
</dbReference>
<dbReference type="InterPro" id="IPR011006">
    <property type="entry name" value="CheY-like_superfamily"/>
</dbReference>
<dbReference type="Proteomes" id="UP000019681">
    <property type="component" value="Unassembled WGS sequence"/>
</dbReference>
<accession>A0A017RXA3</accession>
<dbReference type="EMBL" id="AZQP01000019">
    <property type="protein sequence ID" value="EYE88530.1"/>
    <property type="molecule type" value="Genomic_DNA"/>
</dbReference>
<dbReference type="InterPro" id="IPR001789">
    <property type="entry name" value="Sig_transdc_resp-reg_receiver"/>
</dbReference>
<comment type="function">
    <text evidence="2">May play the central regulatory role in sporulation. It may be an element of the effector pathway responsible for the activation of sporulation genes in response to nutritional stress. Spo0A may act in concert with spo0H (a sigma factor) to control the expression of some genes that are critical to the sporulation process.</text>
</comment>
<evidence type="ECO:0000256" key="2">
    <source>
        <dbReference type="ARBA" id="ARBA00024867"/>
    </source>
</evidence>
<reference evidence="5 6" key="1">
    <citation type="journal article" date="2014" name="Genome Announc.">
        <title>Draft Genome Sequence of Fervidicella metallireducens Strain AeBT, an Iron-Reducing Thermoanaerobe from the Great Artesian Basin.</title>
        <authorList>
            <person name="Patel B.K."/>
        </authorList>
    </citation>
    <scope>NUCLEOTIDE SEQUENCE [LARGE SCALE GENOMIC DNA]</scope>
    <source>
        <strain evidence="5 6">AeB</strain>
    </source>
</reference>
<dbReference type="GO" id="GO:0000160">
    <property type="term" value="P:phosphorelay signal transduction system"/>
    <property type="evidence" value="ECO:0007669"/>
    <property type="project" value="InterPro"/>
</dbReference>
<keyword evidence="6" id="KW-1185">Reference proteome</keyword>
<feature type="domain" description="Response regulatory" evidence="4">
    <location>
        <begin position="2"/>
        <end position="118"/>
    </location>
</feature>
<dbReference type="Gene3D" id="3.40.50.2300">
    <property type="match status" value="1"/>
</dbReference>
<keyword evidence="3" id="KW-0597">Phosphoprotein</keyword>
<protein>
    <recommendedName>
        <fullName evidence="1">Stage 0 sporulation protein A homolog</fullName>
    </recommendedName>
</protein>
<evidence type="ECO:0000313" key="6">
    <source>
        <dbReference type="Proteomes" id="UP000019681"/>
    </source>
</evidence>
<dbReference type="SUPFAM" id="SSF52172">
    <property type="entry name" value="CheY-like"/>
    <property type="match status" value="1"/>
</dbReference>
<sequence length="239" mass="26862">MKFFLVDDDDAIRSMLTEIIEDCGLGEVVGEAQNGAEINSKLLNIKKVDILIIDLLMPIRDGLETVREVAPTFDGKIIMLSQIEDKKMVGEAYSLGVEYYITKPINRLEVIGVVQKVIEHMRLQKSINDIQNTLNFLTTGKTENREVITSKDKDIISAGQTILTDLGIIGESGSKDLLEILKFLSEMEGEKLKEHEFPSLKDIFLSVAEKRLGTFASDDDIKKEIKASEQRVRRAIYQA</sequence>
<evidence type="ECO:0000256" key="3">
    <source>
        <dbReference type="PROSITE-ProRule" id="PRU00169"/>
    </source>
</evidence>
<proteinExistence type="predicted"/>
<dbReference type="STRING" id="1403537.Q428_07580"/>
<evidence type="ECO:0000259" key="4">
    <source>
        <dbReference type="PROSITE" id="PS50110"/>
    </source>
</evidence>
<organism evidence="5 6">
    <name type="scientific">Fervidicella metallireducens AeB</name>
    <dbReference type="NCBI Taxonomy" id="1403537"/>
    <lineage>
        <taxon>Bacteria</taxon>
        <taxon>Bacillati</taxon>
        <taxon>Bacillota</taxon>
        <taxon>Clostridia</taxon>
        <taxon>Eubacteriales</taxon>
        <taxon>Clostridiaceae</taxon>
        <taxon>Fervidicella</taxon>
    </lineage>
</organism>
<name>A0A017RXA3_9CLOT</name>
<evidence type="ECO:0000313" key="5">
    <source>
        <dbReference type="EMBL" id="EYE88530.1"/>
    </source>
</evidence>
<dbReference type="AlphaFoldDB" id="A0A017RXA3"/>
<feature type="modified residue" description="4-aspartylphosphate" evidence="3">
    <location>
        <position position="54"/>
    </location>
</feature>
<dbReference type="PANTHER" id="PTHR43228:SF8">
    <property type="entry name" value="TRANSCRIPTIONAL REGULATORY PROTEIN GLNL"/>
    <property type="match status" value="1"/>
</dbReference>
<dbReference type="Pfam" id="PF08664">
    <property type="entry name" value="YcbB"/>
    <property type="match status" value="1"/>
</dbReference>
<dbReference type="InterPro" id="IPR013972">
    <property type="entry name" value="YcbB"/>
</dbReference>
<gene>
    <name evidence="5" type="ORF">Q428_07580</name>
</gene>
<comment type="caution">
    <text evidence="5">The sequence shown here is derived from an EMBL/GenBank/DDBJ whole genome shotgun (WGS) entry which is preliminary data.</text>
</comment>
<evidence type="ECO:0000256" key="1">
    <source>
        <dbReference type="ARBA" id="ARBA00018672"/>
    </source>
</evidence>
<dbReference type="Pfam" id="PF00072">
    <property type="entry name" value="Response_reg"/>
    <property type="match status" value="1"/>
</dbReference>
<dbReference type="PROSITE" id="PS50110">
    <property type="entry name" value="RESPONSE_REGULATORY"/>
    <property type="match status" value="1"/>
</dbReference>
<dbReference type="InterPro" id="IPR052048">
    <property type="entry name" value="ST_Response_Regulator"/>
</dbReference>
<dbReference type="SMART" id="SM00448">
    <property type="entry name" value="REC"/>
    <property type="match status" value="1"/>
</dbReference>